<evidence type="ECO:0000259" key="1">
    <source>
        <dbReference type="Pfam" id="PF12697"/>
    </source>
</evidence>
<gene>
    <name evidence="2" type="ORF">DFH08DRAFT_777047</name>
</gene>
<dbReference type="InterPro" id="IPR000073">
    <property type="entry name" value="AB_hydrolase_1"/>
</dbReference>
<keyword evidence="3" id="KW-1185">Reference proteome</keyword>
<dbReference type="AlphaFoldDB" id="A0AAD7A6V9"/>
<name>A0AAD7A6V9_9AGAR</name>
<dbReference type="EMBL" id="JARIHO010000014">
    <property type="protein sequence ID" value="KAJ7350780.1"/>
    <property type="molecule type" value="Genomic_DNA"/>
</dbReference>
<dbReference type="Gene3D" id="3.40.50.1820">
    <property type="entry name" value="alpha/beta hydrolase"/>
    <property type="match status" value="1"/>
</dbReference>
<keyword evidence="2" id="KW-0378">Hydrolase</keyword>
<proteinExistence type="predicted"/>
<dbReference type="GO" id="GO:0016787">
    <property type="term" value="F:hydrolase activity"/>
    <property type="evidence" value="ECO:0007669"/>
    <property type="project" value="UniProtKB-KW"/>
</dbReference>
<dbReference type="Pfam" id="PF12697">
    <property type="entry name" value="Abhydrolase_6"/>
    <property type="match status" value="1"/>
</dbReference>
<protein>
    <submittedName>
        <fullName evidence="2">Alpha/Beta hydrolase protein</fullName>
    </submittedName>
</protein>
<feature type="domain" description="AB hydrolase-1" evidence="1">
    <location>
        <begin position="108"/>
        <end position="390"/>
    </location>
</feature>
<evidence type="ECO:0000313" key="2">
    <source>
        <dbReference type="EMBL" id="KAJ7350780.1"/>
    </source>
</evidence>
<comment type="caution">
    <text evidence="2">The sequence shown here is derived from an EMBL/GenBank/DDBJ whole genome shotgun (WGS) entry which is preliminary data.</text>
</comment>
<organism evidence="2 3">
    <name type="scientific">Mycena albidolilacea</name>
    <dbReference type="NCBI Taxonomy" id="1033008"/>
    <lineage>
        <taxon>Eukaryota</taxon>
        <taxon>Fungi</taxon>
        <taxon>Dikarya</taxon>
        <taxon>Basidiomycota</taxon>
        <taxon>Agaricomycotina</taxon>
        <taxon>Agaricomycetes</taxon>
        <taxon>Agaricomycetidae</taxon>
        <taxon>Agaricales</taxon>
        <taxon>Marasmiineae</taxon>
        <taxon>Mycenaceae</taxon>
        <taxon>Mycena</taxon>
    </lineage>
</organism>
<accession>A0AAD7A6V9</accession>
<sequence>MVPNTTVPGKQASTTHQFAWLICSHLGIVRGRARAYEPLSIFPQCQSYLSTSFTSSLFLISPHSLAHSGMNIESFILPSPPSPSGQPLRVAAKRYRYTGKITRDGITLVMLHGSGMHKEQWEPILEKLFALQSEKSTFYRIREAWSFDWQNHGESAVLNEEALKDDPKSAPLDLWGRSIAQFLTSELVSGHRFVGIGYSLGAVGILLSTRGFDKCPYEGIILVEPCMADEDIWAANHDEIHAAFDTVRKAVKHRRDIWASKKEAHRYFLSRFPWNAWNPRIVALYVEHALKDSTDKNGKACVGRKCPAIHEASTIQANLELGGLQAAAERISILSDRVPIHVVFGETVDIVPGVCRDCVVDRTKRRNVASITTIPDIGHSIIPEQPYVVATTISQILDRICSAEAPARSLL</sequence>
<dbReference type="Proteomes" id="UP001218218">
    <property type="component" value="Unassembled WGS sequence"/>
</dbReference>
<dbReference type="InterPro" id="IPR029058">
    <property type="entry name" value="AB_hydrolase_fold"/>
</dbReference>
<evidence type="ECO:0000313" key="3">
    <source>
        <dbReference type="Proteomes" id="UP001218218"/>
    </source>
</evidence>
<dbReference type="SUPFAM" id="SSF53474">
    <property type="entry name" value="alpha/beta-Hydrolases"/>
    <property type="match status" value="1"/>
</dbReference>
<reference evidence="2" key="1">
    <citation type="submission" date="2023-03" db="EMBL/GenBank/DDBJ databases">
        <title>Massive genome expansion in bonnet fungi (Mycena s.s.) driven by repeated elements and novel gene families across ecological guilds.</title>
        <authorList>
            <consortium name="Lawrence Berkeley National Laboratory"/>
            <person name="Harder C.B."/>
            <person name="Miyauchi S."/>
            <person name="Viragh M."/>
            <person name="Kuo A."/>
            <person name="Thoen E."/>
            <person name="Andreopoulos B."/>
            <person name="Lu D."/>
            <person name="Skrede I."/>
            <person name="Drula E."/>
            <person name="Henrissat B."/>
            <person name="Morin E."/>
            <person name="Kohler A."/>
            <person name="Barry K."/>
            <person name="LaButti K."/>
            <person name="Morin E."/>
            <person name="Salamov A."/>
            <person name="Lipzen A."/>
            <person name="Mereny Z."/>
            <person name="Hegedus B."/>
            <person name="Baldrian P."/>
            <person name="Stursova M."/>
            <person name="Weitz H."/>
            <person name="Taylor A."/>
            <person name="Grigoriev I.V."/>
            <person name="Nagy L.G."/>
            <person name="Martin F."/>
            <person name="Kauserud H."/>
        </authorList>
    </citation>
    <scope>NUCLEOTIDE SEQUENCE</scope>
    <source>
        <strain evidence="2">CBHHK002</strain>
    </source>
</reference>